<dbReference type="KEGG" id="dmo:Dmoj_GI18013"/>
<dbReference type="GO" id="GO:0000139">
    <property type="term" value="C:Golgi membrane"/>
    <property type="evidence" value="ECO:0007669"/>
    <property type="project" value="UniProtKB-SubCell"/>
</dbReference>
<keyword evidence="11" id="KW-1185">Reference proteome</keyword>
<reference evidence="10 11" key="1">
    <citation type="journal article" date="2007" name="Nature">
        <title>Evolution of genes and genomes on the Drosophila phylogeny.</title>
        <authorList>
            <consortium name="Drosophila 12 Genomes Consortium"/>
            <person name="Clark A.G."/>
            <person name="Eisen M.B."/>
            <person name="Smith D.R."/>
            <person name="Bergman C.M."/>
            <person name="Oliver B."/>
            <person name="Markow T.A."/>
            <person name="Kaufman T.C."/>
            <person name="Kellis M."/>
            <person name="Gelbart W."/>
            <person name="Iyer V.N."/>
            <person name="Pollard D.A."/>
            <person name="Sackton T.B."/>
            <person name="Larracuente A.M."/>
            <person name="Singh N.D."/>
            <person name="Abad J.P."/>
            <person name="Abt D.N."/>
            <person name="Adryan B."/>
            <person name="Aguade M."/>
            <person name="Akashi H."/>
            <person name="Anderson W.W."/>
            <person name="Aquadro C.F."/>
            <person name="Ardell D.H."/>
            <person name="Arguello R."/>
            <person name="Artieri C.G."/>
            <person name="Barbash D.A."/>
            <person name="Barker D."/>
            <person name="Barsanti P."/>
            <person name="Batterham P."/>
            <person name="Batzoglou S."/>
            <person name="Begun D."/>
            <person name="Bhutkar A."/>
            <person name="Blanco E."/>
            <person name="Bosak S.A."/>
            <person name="Bradley R.K."/>
            <person name="Brand A.D."/>
            <person name="Brent M.R."/>
            <person name="Brooks A.N."/>
            <person name="Brown R.H."/>
            <person name="Butlin R.K."/>
            <person name="Caggese C."/>
            <person name="Calvi B.R."/>
            <person name="Bernardo de Carvalho A."/>
            <person name="Caspi A."/>
            <person name="Castrezana S."/>
            <person name="Celniker S.E."/>
            <person name="Chang J.L."/>
            <person name="Chapple C."/>
            <person name="Chatterji S."/>
            <person name="Chinwalla A."/>
            <person name="Civetta A."/>
            <person name="Clifton S.W."/>
            <person name="Comeron J.M."/>
            <person name="Costello J.C."/>
            <person name="Coyne J.A."/>
            <person name="Daub J."/>
            <person name="David R.G."/>
            <person name="Delcher A.L."/>
            <person name="Delehaunty K."/>
            <person name="Do C.B."/>
            <person name="Ebling H."/>
            <person name="Edwards K."/>
            <person name="Eickbush T."/>
            <person name="Evans J.D."/>
            <person name="Filipski A."/>
            <person name="Findeiss S."/>
            <person name="Freyhult E."/>
            <person name="Fulton L."/>
            <person name="Fulton R."/>
            <person name="Garcia A.C."/>
            <person name="Gardiner A."/>
            <person name="Garfield D.A."/>
            <person name="Garvin B.E."/>
            <person name="Gibson G."/>
            <person name="Gilbert D."/>
            <person name="Gnerre S."/>
            <person name="Godfrey J."/>
            <person name="Good R."/>
            <person name="Gotea V."/>
            <person name="Gravely B."/>
            <person name="Greenberg A.J."/>
            <person name="Griffiths-Jones S."/>
            <person name="Gross S."/>
            <person name="Guigo R."/>
            <person name="Gustafson E.A."/>
            <person name="Haerty W."/>
            <person name="Hahn M.W."/>
            <person name="Halligan D.L."/>
            <person name="Halpern A.L."/>
            <person name="Halter G.M."/>
            <person name="Han M.V."/>
            <person name="Heger A."/>
            <person name="Hillier L."/>
            <person name="Hinrichs A.S."/>
            <person name="Holmes I."/>
            <person name="Hoskins R.A."/>
            <person name="Hubisz M.J."/>
            <person name="Hultmark D."/>
            <person name="Huntley M.A."/>
            <person name="Jaffe D.B."/>
            <person name="Jagadeeshan S."/>
            <person name="Jeck W.R."/>
            <person name="Johnson J."/>
            <person name="Jones C.D."/>
            <person name="Jordan W.C."/>
            <person name="Karpen G.H."/>
            <person name="Kataoka E."/>
            <person name="Keightley P.D."/>
            <person name="Kheradpour P."/>
            <person name="Kirkness E.F."/>
            <person name="Koerich L.B."/>
            <person name="Kristiansen K."/>
            <person name="Kudrna D."/>
            <person name="Kulathinal R.J."/>
            <person name="Kumar S."/>
            <person name="Kwok R."/>
            <person name="Lander E."/>
            <person name="Langley C.H."/>
            <person name="Lapoint R."/>
            <person name="Lazzaro B.P."/>
            <person name="Lee S.J."/>
            <person name="Levesque L."/>
            <person name="Li R."/>
            <person name="Lin C.F."/>
            <person name="Lin M.F."/>
            <person name="Lindblad-Toh K."/>
            <person name="Llopart A."/>
            <person name="Long M."/>
            <person name="Low L."/>
            <person name="Lozovsky E."/>
            <person name="Lu J."/>
            <person name="Luo M."/>
            <person name="Machado C.A."/>
            <person name="Makalowski W."/>
            <person name="Marzo M."/>
            <person name="Matsuda M."/>
            <person name="Matzkin L."/>
            <person name="McAllister B."/>
            <person name="McBride C.S."/>
            <person name="McKernan B."/>
            <person name="McKernan K."/>
            <person name="Mendez-Lago M."/>
            <person name="Minx P."/>
            <person name="Mollenhauer M.U."/>
            <person name="Montooth K."/>
            <person name="Mount S.M."/>
            <person name="Mu X."/>
            <person name="Myers E."/>
            <person name="Negre B."/>
            <person name="Newfeld S."/>
            <person name="Nielsen R."/>
            <person name="Noor M.A."/>
            <person name="O'Grady P."/>
            <person name="Pachter L."/>
            <person name="Papaceit M."/>
            <person name="Parisi M.J."/>
            <person name="Parisi M."/>
            <person name="Parts L."/>
            <person name="Pedersen J.S."/>
            <person name="Pesole G."/>
            <person name="Phillippy A.M."/>
            <person name="Ponting C.P."/>
            <person name="Pop M."/>
            <person name="Porcelli D."/>
            <person name="Powell J.R."/>
            <person name="Prohaska S."/>
            <person name="Pruitt K."/>
            <person name="Puig M."/>
            <person name="Quesneville H."/>
            <person name="Ram K.R."/>
            <person name="Rand D."/>
            <person name="Rasmussen M.D."/>
            <person name="Reed L.K."/>
            <person name="Reenan R."/>
            <person name="Reily A."/>
            <person name="Remington K.A."/>
            <person name="Rieger T.T."/>
            <person name="Ritchie M.G."/>
            <person name="Robin C."/>
            <person name="Rogers Y.H."/>
            <person name="Rohde C."/>
            <person name="Rozas J."/>
            <person name="Rubenfield M.J."/>
            <person name="Ruiz A."/>
            <person name="Russo S."/>
            <person name="Salzberg S.L."/>
            <person name="Sanchez-Gracia A."/>
            <person name="Saranga D.J."/>
            <person name="Sato H."/>
            <person name="Schaeffer S.W."/>
            <person name="Schatz M.C."/>
            <person name="Schlenke T."/>
            <person name="Schwartz R."/>
            <person name="Segarra C."/>
            <person name="Singh R.S."/>
            <person name="Sirot L."/>
            <person name="Sirota M."/>
            <person name="Sisneros N.B."/>
            <person name="Smith C.D."/>
            <person name="Smith T.F."/>
            <person name="Spieth J."/>
            <person name="Stage D.E."/>
            <person name="Stark A."/>
            <person name="Stephan W."/>
            <person name="Strausberg R.L."/>
            <person name="Strempel S."/>
            <person name="Sturgill D."/>
            <person name="Sutton G."/>
            <person name="Sutton G.G."/>
            <person name="Tao W."/>
            <person name="Teichmann S."/>
            <person name="Tobari Y.N."/>
            <person name="Tomimura Y."/>
            <person name="Tsolas J.M."/>
            <person name="Valente V.L."/>
            <person name="Venter E."/>
            <person name="Venter J.C."/>
            <person name="Vicario S."/>
            <person name="Vieira F.G."/>
            <person name="Vilella A.J."/>
            <person name="Villasante A."/>
            <person name="Walenz B."/>
            <person name="Wang J."/>
            <person name="Wasserman M."/>
            <person name="Watts T."/>
            <person name="Wilson D."/>
            <person name="Wilson R.K."/>
            <person name="Wing R.A."/>
            <person name="Wolfner M.F."/>
            <person name="Wong A."/>
            <person name="Wong G.K."/>
            <person name="Wu C.I."/>
            <person name="Wu G."/>
            <person name="Yamamoto D."/>
            <person name="Yang H.P."/>
            <person name="Yang S.P."/>
            <person name="Yorke J.A."/>
            <person name="Yoshida K."/>
            <person name="Zdobnov E."/>
            <person name="Zhang P."/>
            <person name="Zhang Y."/>
            <person name="Zimin A.V."/>
            <person name="Baldwin J."/>
            <person name="Abdouelleil A."/>
            <person name="Abdulkadir J."/>
            <person name="Abebe A."/>
            <person name="Abera B."/>
            <person name="Abreu J."/>
            <person name="Acer S.C."/>
            <person name="Aftuck L."/>
            <person name="Alexander A."/>
            <person name="An P."/>
            <person name="Anderson E."/>
            <person name="Anderson S."/>
            <person name="Arachi H."/>
            <person name="Azer M."/>
            <person name="Bachantsang P."/>
            <person name="Barry A."/>
            <person name="Bayul T."/>
            <person name="Berlin A."/>
            <person name="Bessette D."/>
            <person name="Bloom T."/>
            <person name="Blye J."/>
            <person name="Boguslavskiy L."/>
            <person name="Bonnet C."/>
            <person name="Boukhgalter B."/>
            <person name="Bourzgui I."/>
            <person name="Brown A."/>
            <person name="Cahill P."/>
            <person name="Channer S."/>
            <person name="Cheshatsang Y."/>
            <person name="Chuda L."/>
            <person name="Citroen M."/>
            <person name="Collymore A."/>
            <person name="Cooke P."/>
            <person name="Costello M."/>
            <person name="D'Aco K."/>
            <person name="Daza R."/>
            <person name="De Haan G."/>
            <person name="DeGray S."/>
            <person name="DeMaso C."/>
            <person name="Dhargay N."/>
            <person name="Dooley K."/>
            <person name="Dooley E."/>
            <person name="Doricent M."/>
            <person name="Dorje P."/>
            <person name="Dorjee K."/>
            <person name="Dupes A."/>
            <person name="Elong R."/>
            <person name="Falk J."/>
            <person name="Farina A."/>
            <person name="Faro S."/>
            <person name="Ferguson D."/>
            <person name="Fisher S."/>
            <person name="Foley C.D."/>
            <person name="Franke A."/>
            <person name="Friedrich D."/>
            <person name="Gadbois L."/>
            <person name="Gearin G."/>
            <person name="Gearin C.R."/>
            <person name="Giannoukos G."/>
            <person name="Goode T."/>
            <person name="Graham J."/>
            <person name="Grandbois E."/>
            <person name="Grewal S."/>
            <person name="Gyaltsen K."/>
            <person name="Hafez N."/>
            <person name="Hagos B."/>
            <person name="Hall J."/>
            <person name="Henson C."/>
            <person name="Hollinger A."/>
            <person name="Honan T."/>
            <person name="Huard M.D."/>
            <person name="Hughes L."/>
            <person name="Hurhula B."/>
            <person name="Husby M.E."/>
            <person name="Kamat A."/>
            <person name="Kanga B."/>
            <person name="Kashin S."/>
            <person name="Khazanovich D."/>
            <person name="Kisner P."/>
            <person name="Lance K."/>
            <person name="Lara M."/>
            <person name="Lee W."/>
            <person name="Lennon N."/>
            <person name="Letendre F."/>
            <person name="LeVine R."/>
            <person name="Lipovsky A."/>
            <person name="Liu X."/>
            <person name="Liu J."/>
            <person name="Liu S."/>
            <person name="Lokyitsang T."/>
            <person name="Lokyitsang Y."/>
            <person name="Lubonja R."/>
            <person name="Lui A."/>
            <person name="MacDonald P."/>
            <person name="Magnisalis V."/>
            <person name="Maru K."/>
            <person name="Matthews C."/>
            <person name="McCusker W."/>
            <person name="McDonough S."/>
            <person name="Mehta T."/>
            <person name="Meldrim J."/>
            <person name="Meneus L."/>
            <person name="Mihai O."/>
            <person name="Mihalev A."/>
            <person name="Mihova T."/>
            <person name="Mittelman R."/>
            <person name="Mlenga V."/>
            <person name="Montmayeur A."/>
            <person name="Mulrain L."/>
            <person name="Navidi A."/>
            <person name="Naylor J."/>
            <person name="Negash T."/>
            <person name="Nguyen T."/>
            <person name="Nguyen N."/>
            <person name="Nicol R."/>
            <person name="Norbu C."/>
            <person name="Norbu N."/>
            <person name="Novod N."/>
            <person name="O'Neill B."/>
            <person name="Osman S."/>
            <person name="Markiewicz E."/>
            <person name="Oyono O.L."/>
            <person name="Patti C."/>
            <person name="Phunkhang P."/>
            <person name="Pierre F."/>
            <person name="Priest M."/>
            <person name="Raghuraman S."/>
            <person name="Rege F."/>
            <person name="Reyes R."/>
            <person name="Rise C."/>
            <person name="Rogov P."/>
            <person name="Ross K."/>
            <person name="Ryan E."/>
            <person name="Settipalli S."/>
            <person name="Shea T."/>
            <person name="Sherpa N."/>
            <person name="Shi L."/>
            <person name="Shih D."/>
            <person name="Sparrow T."/>
            <person name="Spaulding J."/>
            <person name="Stalker J."/>
            <person name="Stange-Thomann N."/>
            <person name="Stavropoulos S."/>
            <person name="Stone C."/>
            <person name="Strader C."/>
            <person name="Tesfaye S."/>
            <person name="Thomson T."/>
            <person name="Thoulutsang Y."/>
            <person name="Thoulutsang D."/>
            <person name="Topham K."/>
            <person name="Topping I."/>
            <person name="Tsamla T."/>
            <person name="Vassiliev H."/>
            <person name="Vo A."/>
            <person name="Wangchuk T."/>
            <person name="Wangdi T."/>
            <person name="Weiand M."/>
            <person name="Wilkinson J."/>
            <person name="Wilson A."/>
            <person name="Yadav S."/>
            <person name="Young G."/>
            <person name="Yu Q."/>
            <person name="Zembek L."/>
            <person name="Zhong D."/>
            <person name="Zimmer A."/>
            <person name="Zwirko Z."/>
            <person name="Jaffe D.B."/>
            <person name="Alvarez P."/>
            <person name="Brockman W."/>
            <person name="Butler J."/>
            <person name="Chin C."/>
            <person name="Gnerre S."/>
            <person name="Grabherr M."/>
            <person name="Kleber M."/>
            <person name="Mauceli E."/>
            <person name="MacCallum I."/>
        </authorList>
    </citation>
    <scope>NUCLEOTIDE SEQUENCE [LARGE SCALE GENOMIC DNA]</scope>
    <source>
        <strain evidence="11">Tucson 15081-1352.22</strain>
    </source>
</reference>
<protein>
    <recommendedName>
        <fullName evidence="9">CWH43-like N-terminal domain-containing protein</fullName>
    </recommendedName>
</protein>
<feature type="domain" description="CWH43-like N-terminal" evidence="9">
    <location>
        <begin position="28"/>
        <end position="242"/>
    </location>
</feature>
<dbReference type="PANTHER" id="PTHR12892">
    <property type="entry name" value="FGF RECEPTOR ACTIVATING PROTEIN 1"/>
    <property type="match status" value="1"/>
</dbReference>
<dbReference type="OrthoDB" id="68581at2759"/>
<evidence type="ECO:0000256" key="2">
    <source>
        <dbReference type="ARBA" id="ARBA00007414"/>
    </source>
</evidence>
<dbReference type="InterPro" id="IPR039545">
    <property type="entry name" value="PGAP2"/>
</dbReference>
<name>B4KF77_DROMO</name>
<evidence type="ECO:0000256" key="8">
    <source>
        <dbReference type="SAM" id="Phobius"/>
    </source>
</evidence>
<dbReference type="InterPro" id="IPR019402">
    <property type="entry name" value="CWH43_N"/>
</dbReference>
<dbReference type="eggNOG" id="KOG3979">
    <property type="taxonomic scope" value="Eukaryota"/>
</dbReference>
<feature type="transmembrane region" description="Helical" evidence="8">
    <location>
        <begin position="188"/>
        <end position="207"/>
    </location>
</feature>
<evidence type="ECO:0000259" key="9">
    <source>
        <dbReference type="Pfam" id="PF10277"/>
    </source>
</evidence>
<dbReference type="HOGENOM" id="CLU_1090960_0_0_1"/>
<keyword evidence="5 8" id="KW-1133">Transmembrane helix</keyword>
<gene>
    <name evidence="10" type="primary">Dmoj\GI18013</name>
    <name evidence="10" type="ORF">Dmoj_GI18013</name>
</gene>
<evidence type="ECO:0000313" key="10">
    <source>
        <dbReference type="EMBL" id="EDW13060.2"/>
    </source>
</evidence>
<keyword evidence="3" id="KW-0337">GPI-anchor biosynthesis</keyword>
<evidence type="ECO:0000256" key="6">
    <source>
        <dbReference type="ARBA" id="ARBA00023034"/>
    </source>
</evidence>
<keyword evidence="6" id="KW-0333">Golgi apparatus</keyword>
<comment type="similarity">
    <text evidence="2">Belongs to the PGAP2 family.</text>
</comment>
<dbReference type="GO" id="GO:0005789">
    <property type="term" value="C:endoplasmic reticulum membrane"/>
    <property type="evidence" value="ECO:0007669"/>
    <property type="project" value="TreeGrafter"/>
</dbReference>
<proteinExistence type="inferred from homology"/>
<comment type="subcellular location">
    <subcellularLocation>
        <location evidence="1">Golgi apparatus membrane</location>
        <topology evidence="1">Multi-pass membrane protein</topology>
    </subcellularLocation>
</comment>
<dbReference type="InParanoid" id="B4KF77"/>
<dbReference type="AlphaFoldDB" id="B4KF77"/>
<feature type="transmembrane region" description="Helical" evidence="8">
    <location>
        <begin position="145"/>
        <end position="167"/>
    </location>
</feature>
<keyword evidence="7 8" id="KW-0472">Membrane</keyword>
<dbReference type="Proteomes" id="UP000009192">
    <property type="component" value="Unassembled WGS sequence"/>
</dbReference>
<evidence type="ECO:0000256" key="3">
    <source>
        <dbReference type="ARBA" id="ARBA00022502"/>
    </source>
</evidence>
<dbReference type="Pfam" id="PF10277">
    <property type="entry name" value="Frag1"/>
    <property type="match status" value="1"/>
</dbReference>
<evidence type="ECO:0000256" key="4">
    <source>
        <dbReference type="ARBA" id="ARBA00022692"/>
    </source>
</evidence>
<keyword evidence="4 8" id="KW-0812">Transmembrane</keyword>
<feature type="transmembrane region" description="Helical" evidence="8">
    <location>
        <begin position="213"/>
        <end position="234"/>
    </location>
</feature>
<dbReference type="GO" id="GO:0006506">
    <property type="term" value="P:GPI anchor biosynthetic process"/>
    <property type="evidence" value="ECO:0007669"/>
    <property type="project" value="UniProtKB-KW"/>
</dbReference>
<dbReference type="PANTHER" id="PTHR12892:SF11">
    <property type="entry name" value="POST-GPI ATTACHMENT TO PROTEINS FACTOR 2"/>
    <property type="match status" value="1"/>
</dbReference>
<evidence type="ECO:0000256" key="1">
    <source>
        <dbReference type="ARBA" id="ARBA00004653"/>
    </source>
</evidence>
<accession>B4KF77</accession>
<feature type="transmembrane region" description="Helical" evidence="8">
    <location>
        <begin position="113"/>
        <end position="133"/>
    </location>
</feature>
<dbReference type="FunCoup" id="B4KF77">
    <property type="interactions" value="3"/>
</dbReference>
<evidence type="ECO:0000313" key="11">
    <source>
        <dbReference type="Proteomes" id="UP000009192"/>
    </source>
</evidence>
<evidence type="ECO:0000256" key="7">
    <source>
        <dbReference type="ARBA" id="ARBA00023136"/>
    </source>
</evidence>
<dbReference type="EMBL" id="CH933807">
    <property type="protein sequence ID" value="EDW13060.2"/>
    <property type="molecule type" value="Genomic_DNA"/>
</dbReference>
<organism evidence="10 11">
    <name type="scientific">Drosophila mojavensis</name>
    <name type="common">Fruit fly</name>
    <dbReference type="NCBI Taxonomy" id="7230"/>
    <lineage>
        <taxon>Eukaryota</taxon>
        <taxon>Metazoa</taxon>
        <taxon>Ecdysozoa</taxon>
        <taxon>Arthropoda</taxon>
        <taxon>Hexapoda</taxon>
        <taxon>Insecta</taxon>
        <taxon>Pterygota</taxon>
        <taxon>Neoptera</taxon>
        <taxon>Endopterygota</taxon>
        <taxon>Diptera</taxon>
        <taxon>Brachycera</taxon>
        <taxon>Muscomorpha</taxon>
        <taxon>Ephydroidea</taxon>
        <taxon>Drosophilidae</taxon>
        <taxon>Drosophila</taxon>
    </lineage>
</organism>
<evidence type="ECO:0000256" key="5">
    <source>
        <dbReference type="ARBA" id="ARBA00022989"/>
    </source>
</evidence>
<feature type="transmembrane region" description="Helical" evidence="8">
    <location>
        <begin position="25"/>
        <end position="47"/>
    </location>
</feature>
<sequence>MHDRVKLLPISAKDLEISVASRCRISVGLLLHFGCSFMIVLTIFTLLKTIMVDYERSTITHCHVLHIVPTASAVIQFNQSSWKLLTWSHLPLRLLIAWLYCRYQQRVLSRRSGLLIYLFVLCFVVNIVSNIVIAEFGDKPGSNWIHVVPTLSSWITSCCFMATMVYCMAYSQNTEPHHRLSYLLKRKLFFFHLSASVVIWPLYFLHVEFCVPLVYSLFAICEHILMLTNMAYVWTSNLDFHNLYICHSRRNGFYMRNI</sequence>